<keyword evidence="1" id="KW-1133">Transmembrane helix</keyword>
<evidence type="ECO:0000256" key="1">
    <source>
        <dbReference type="SAM" id="Phobius"/>
    </source>
</evidence>
<dbReference type="Proteomes" id="UP000230837">
    <property type="component" value="Unassembled WGS sequence"/>
</dbReference>
<dbReference type="GO" id="GO:1990281">
    <property type="term" value="C:efflux pump complex"/>
    <property type="evidence" value="ECO:0007669"/>
    <property type="project" value="TreeGrafter"/>
</dbReference>
<keyword evidence="1" id="KW-0812">Transmembrane</keyword>
<dbReference type="SUPFAM" id="SSF111369">
    <property type="entry name" value="HlyD-like secretion proteins"/>
    <property type="match status" value="2"/>
</dbReference>
<gene>
    <name evidence="2" type="ORF">COZ82_02175</name>
</gene>
<evidence type="ECO:0000313" key="2">
    <source>
        <dbReference type="EMBL" id="PIW96956.1"/>
    </source>
</evidence>
<dbReference type="GO" id="GO:0015562">
    <property type="term" value="F:efflux transmembrane transporter activity"/>
    <property type="evidence" value="ECO:0007669"/>
    <property type="project" value="TreeGrafter"/>
</dbReference>
<sequence length="467" mass="50163">MSYTIDFIIQLILDSLKLRYQRKSVLILYAVIFIVAFYFVFFNKSVAPVISEDTNVSMVTMKPIRDLTATASFKAVGTVEAISEAKLQTEAGGRVTAVNTTLGARVKAGAIIARIENASESANLLQAEGAYDAAKAGVAQSNVGIEQANNVLLTAKNQALSSVRLAYSTSNDIFYNKIKNVINDNYISSPAVIFSESKLPFLKSEKKKMEIVLTKWQDSVSKMTVDDDLTLALLDAQNNVKRVINITDILINVLSDSYLERIVADQTVKTQISILTNTRSSLSASLATLEVAEVGLSNAQNTLKQAKISGSSISDEESLANAQIKIALGSLRSAQANYEKTLIRTPISGVVNALYLKTGDYVNPGQMAAVIANNHGLEIITSISTDDSNKLKIGDKVMIDGNATGTISEIGGAVDPTIGKVALKITLPNNSPLQNGTTVLIEFALDNKTTNFKISVPLSAVKLTWIG</sequence>
<feature type="non-terminal residue" evidence="2">
    <location>
        <position position="467"/>
    </location>
</feature>
<dbReference type="EMBL" id="PFHR01000118">
    <property type="protein sequence ID" value="PIW96956.1"/>
    <property type="molecule type" value="Genomic_DNA"/>
</dbReference>
<dbReference type="PANTHER" id="PTHR30469:SF33">
    <property type="entry name" value="SLR1207 PROTEIN"/>
    <property type="match status" value="1"/>
</dbReference>
<keyword evidence="1" id="KW-0472">Membrane</keyword>
<dbReference type="AlphaFoldDB" id="A0A2M7INM6"/>
<organism evidence="2 3">
    <name type="scientific">Candidatus Kaiserbacteria bacterium CG_4_8_14_3_um_filter_38_9</name>
    <dbReference type="NCBI Taxonomy" id="1974599"/>
    <lineage>
        <taxon>Bacteria</taxon>
        <taxon>Candidatus Kaiseribacteriota</taxon>
    </lineage>
</organism>
<evidence type="ECO:0000313" key="3">
    <source>
        <dbReference type="Proteomes" id="UP000230837"/>
    </source>
</evidence>
<dbReference type="PANTHER" id="PTHR30469">
    <property type="entry name" value="MULTIDRUG RESISTANCE PROTEIN MDTA"/>
    <property type="match status" value="1"/>
</dbReference>
<dbReference type="Gene3D" id="1.10.287.470">
    <property type="entry name" value="Helix hairpin bin"/>
    <property type="match status" value="2"/>
</dbReference>
<comment type="caution">
    <text evidence="2">The sequence shown here is derived from an EMBL/GenBank/DDBJ whole genome shotgun (WGS) entry which is preliminary data.</text>
</comment>
<dbReference type="Gene3D" id="2.40.50.100">
    <property type="match status" value="2"/>
</dbReference>
<reference evidence="3" key="1">
    <citation type="submission" date="2017-09" db="EMBL/GenBank/DDBJ databases">
        <title>Depth-based differentiation of microbial function through sediment-hosted aquifers and enrichment of novel symbionts in the deep terrestrial subsurface.</title>
        <authorList>
            <person name="Probst A.J."/>
            <person name="Ladd B."/>
            <person name="Jarett J.K."/>
            <person name="Geller-Mcgrath D.E."/>
            <person name="Sieber C.M.K."/>
            <person name="Emerson J.B."/>
            <person name="Anantharaman K."/>
            <person name="Thomas B.C."/>
            <person name="Malmstrom R."/>
            <person name="Stieglmeier M."/>
            <person name="Klingl A."/>
            <person name="Woyke T."/>
            <person name="Ryan C.M."/>
            <person name="Banfield J.F."/>
        </authorList>
    </citation>
    <scope>NUCLEOTIDE SEQUENCE [LARGE SCALE GENOMIC DNA]</scope>
</reference>
<name>A0A2M7INM6_9BACT</name>
<evidence type="ECO:0008006" key="4">
    <source>
        <dbReference type="Google" id="ProtNLM"/>
    </source>
</evidence>
<dbReference type="Gene3D" id="2.40.30.170">
    <property type="match status" value="1"/>
</dbReference>
<proteinExistence type="predicted"/>
<feature type="transmembrane region" description="Helical" evidence="1">
    <location>
        <begin position="25"/>
        <end position="42"/>
    </location>
</feature>
<protein>
    <recommendedName>
        <fullName evidence="4">Membrane fusion protein biotin-lipoyl like domain-containing protein</fullName>
    </recommendedName>
</protein>
<accession>A0A2M7INM6</accession>